<accession>A0ABQ0ADC9</accession>
<dbReference type="NCBIfam" id="NF000768">
    <property type="entry name" value="PRK00051.1"/>
    <property type="match status" value="1"/>
</dbReference>
<dbReference type="Proteomes" id="UP001465153">
    <property type="component" value="Unassembled WGS sequence"/>
</dbReference>
<dbReference type="EMBL" id="BAABWN010000013">
    <property type="protein sequence ID" value="GAA6169657.1"/>
    <property type="molecule type" value="Genomic_DNA"/>
</dbReference>
<evidence type="ECO:0000256" key="6">
    <source>
        <dbReference type="ARBA" id="ARBA00023102"/>
    </source>
</evidence>
<keyword evidence="6 7" id="KW-0368">Histidine biosynthesis</keyword>
<comment type="pathway">
    <text evidence="2 7">Amino-acid biosynthesis; L-histidine biosynthesis; L-histidine from 5-phospho-alpha-D-ribose 1-diphosphate: step 3/9.</text>
</comment>
<dbReference type="InterPro" id="IPR002496">
    <property type="entry name" value="PRib_AMP_CycHydrolase_dom"/>
</dbReference>
<protein>
    <recommendedName>
        <fullName evidence="7">Phosphoribosyl-AMP cyclohydrolase</fullName>
        <shortName evidence="7">PRA-CH</shortName>
        <ecNumber evidence="7">3.5.4.19</ecNumber>
    </recommendedName>
</protein>
<keyword evidence="7" id="KW-0460">Magnesium</keyword>
<evidence type="ECO:0000259" key="8">
    <source>
        <dbReference type="Pfam" id="PF01502"/>
    </source>
</evidence>
<comment type="cofactor">
    <cofactor evidence="7">
        <name>Zn(2+)</name>
        <dbReference type="ChEBI" id="CHEBI:29105"/>
    </cofactor>
    <text evidence="7">Binds 1 zinc ion per subunit.</text>
</comment>
<comment type="cofactor">
    <cofactor evidence="7">
        <name>Mg(2+)</name>
        <dbReference type="ChEBI" id="CHEBI:18420"/>
    </cofactor>
    <text evidence="7">Binds 1 Mg(2+) ion per subunit.</text>
</comment>
<proteinExistence type="inferred from homology"/>
<keyword evidence="10" id="KW-1185">Reference proteome</keyword>
<evidence type="ECO:0000256" key="3">
    <source>
        <dbReference type="ARBA" id="ARBA00022490"/>
    </source>
</evidence>
<dbReference type="PANTHER" id="PTHR42945:SF1">
    <property type="entry name" value="HISTIDINE BIOSYNTHESIS BIFUNCTIONAL PROTEIN HIS7"/>
    <property type="match status" value="1"/>
</dbReference>
<comment type="function">
    <text evidence="7">Catalyzes the hydrolysis of the adenine ring of phosphoribosyl-AMP.</text>
</comment>
<dbReference type="HAMAP" id="MF_01021">
    <property type="entry name" value="HisI"/>
    <property type="match status" value="1"/>
</dbReference>
<keyword evidence="7" id="KW-0862">Zinc</keyword>
<comment type="subcellular location">
    <subcellularLocation>
        <location evidence="7">Cytoplasm</location>
    </subcellularLocation>
</comment>
<dbReference type="InterPro" id="IPR038019">
    <property type="entry name" value="PRib_AMP_CycHydrolase_sf"/>
</dbReference>
<dbReference type="Pfam" id="PF01502">
    <property type="entry name" value="PRA-CH"/>
    <property type="match status" value="1"/>
</dbReference>
<dbReference type="InterPro" id="IPR026660">
    <property type="entry name" value="PRA-CH"/>
</dbReference>
<evidence type="ECO:0000256" key="2">
    <source>
        <dbReference type="ARBA" id="ARBA00005169"/>
    </source>
</evidence>
<sequence>MRHSYFRALENLTHSTKLPLPEVIDQLAFNSDGLMPVITQDAETLEVLMLAWMNKESLQKTLDKGRMIYWSRSRQEFWEKGATSGHIQELVNMSFDCDGDAILCKVIQTGAACHTGRKDCFYLKVKPDNKIEISGNPA</sequence>
<gene>
    <name evidence="9" type="primary">hisI_2</name>
    <name evidence="7" type="synonym">hisI</name>
    <name evidence="9" type="ORF">NBRC116591_34680</name>
</gene>
<evidence type="ECO:0000256" key="1">
    <source>
        <dbReference type="ARBA" id="ARBA00000024"/>
    </source>
</evidence>
<dbReference type="SUPFAM" id="SSF141734">
    <property type="entry name" value="HisI-like"/>
    <property type="match status" value="1"/>
</dbReference>
<dbReference type="RefSeq" id="WP_233087195.1">
    <property type="nucleotide sequence ID" value="NZ_BAABWN010000013.1"/>
</dbReference>
<dbReference type="EC" id="3.5.4.19" evidence="7"/>
<keyword evidence="4 7" id="KW-0028">Amino-acid biosynthesis</keyword>
<name>A0ABQ0ADC9_9GAMM</name>
<feature type="domain" description="Phosphoribosyl-AMP cyclohydrolase" evidence="8">
    <location>
        <begin position="49"/>
        <end position="122"/>
    </location>
</feature>
<organism evidence="9 10">
    <name type="scientific">Sessilibacter corallicola</name>
    <dbReference type="NCBI Taxonomy" id="2904075"/>
    <lineage>
        <taxon>Bacteria</taxon>
        <taxon>Pseudomonadati</taxon>
        <taxon>Pseudomonadota</taxon>
        <taxon>Gammaproteobacteria</taxon>
        <taxon>Cellvibrionales</taxon>
        <taxon>Cellvibrionaceae</taxon>
        <taxon>Sessilibacter</taxon>
    </lineage>
</organism>
<feature type="binding site" evidence="7">
    <location>
        <position position="113"/>
    </location>
    <ligand>
        <name>Zn(2+)</name>
        <dbReference type="ChEBI" id="CHEBI:29105"/>
        <note>ligand shared between dimeric partners</note>
    </ligand>
</feature>
<evidence type="ECO:0000256" key="4">
    <source>
        <dbReference type="ARBA" id="ARBA00022605"/>
    </source>
</evidence>
<feature type="binding site" evidence="7">
    <location>
        <position position="120"/>
    </location>
    <ligand>
        <name>Zn(2+)</name>
        <dbReference type="ChEBI" id="CHEBI:29105"/>
        <note>ligand shared between dimeric partners</note>
    </ligand>
</feature>
<keyword evidence="7" id="KW-0479">Metal-binding</keyword>
<feature type="binding site" evidence="7">
    <location>
        <position position="100"/>
    </location>
    <ligand>
        <name>Mg(2+)</name>
        <dbReference type="ChEBI" id="CHEBI:18420"/>
    </ligand>
</feature>
<dbReference type="Gene3D" id="3.10.20.810">
    <property type="entry name" value="Phosphoribosyl-AMP cyclohydrolase"/>
    <property type="match status" value="1"/>
</dbReference>
<comment type="subunit">
    <text evidence="7">Homodimer.</text>
</comment>
<dbReference type="PANTHER" id="PTHR42945">
    <property type="entry name" value="HISTIDINE BIOSYNTHESIS BIFUNCTIONAL PROTEIN"/>
    <property type="match status" value="1"/>
</dbReference>
<keyword evidence="3 7" id="KW-0963">Cytoplasm</keyword>
<feature type="binding site" evidence="7">
    <location>
        <position position="97"/>
    </location>
    <ligand>
        <name>Zn(2+)</name>
        <dbReference type="ChEBI" id="CHEBI:29105"/>
        <note>ligand shared between dimeric partners</note>
    </ligand>
</feature>
<keyword evidence="5 7" id="KW-0378">Hydrolase</keyword>
<comment type="similarity">
    <text evidence="7">Belongs to the PRA-CH family.</text>
</comment>
<comment type="caution">
    <text evidence="9">The sequence shown here is derived from an EMBL/GenBank/DDBJ whole genome shotgun (WGS) entry which is preliminary data.</text>
</comment>
<feature type="binding site" evidence="7">
    <location>
        <position position="96"/>
    </location>
    <ligand>
        <name>Mg(2+)</name>
        <dbReference type="ChEBI" id="CHEBI:18420"/>
    </ligand>
</feature>
<evidence type="ECO:0000256" key="5">
    <source>
        <dbReference type="ARBA" id="ARBA00022801"/>
    </source>
</evidence>
<evidence type="ECO:0000256" key="7">
    <source>
        <dbReference type="HAMAP-Rule" id="MF_01021"/>
    </source>
</evidence>
<evidence type="ECO:0000313" key="9">
    <source>
        <dbReference type="EMBL" id="GAA6169657.1"/>
    </source>
</evidence>
<feature type="binding site" evidence="7">
    <location>
        <position position="98"/>
    </location>
    <ligand>
        <name>Mg(2+)</name>
        <dbReference type="ChEBI" id="CHEBI:18420"/>
    </ligand>
</feature>
<comment type="catalytic activity">
    <reaction evidence="1 7">
        <text>1-(5-phospho-beta-D-ribosyl)-5'-AMP + H2O = 1-(5-phospho-beta-D-ribosyl)-5-[(5-phospho-beta-D-ribosylamino)methylideneamino]imidazole-4-carboxamide</text>
        <dbReference type="Rhea" id="RHEA:20049"/>
        <dbReference type="ChEBI" id="CHEBI:15377"/>
        <dbReference type="ChEBI" id="CHEBI:58435"/>
        <dbReference type="ChEBI" id="CHEBI:59457"/>
        <dbReference type="EC" id="3.5.4.19"/>
    </reaction>
</comment>
<evidence type="ECO:0000313" key="10">
    <source>
        <dbReference type="Proteomes" id="UP001465153"/>
    </source>
</evidence>
<reference evidence="9 10" key="1">
    <citation type="submission" date="2024-04" db="EMBL/GenBank/DDBJ databases">
        <title>Draft genome sequence of Sessilibacter corallicola NBRC 116591.</title>
        <authorList>
            <person name="Miyakawa T."/>
            <person name="Kusuya Y."/>
            <person name="Miura T."/>
        </authorList>
    </citation>
    <scope>NUCLEOTIDE SEQUENCE [LARGE SCALE GENOMIC DNA]</scope>
    <source>
        <strain evidence="9 10">KU-00831-HH</strain>
    </source>
</reference>